<dbReference type="EMBL" id="NNAY01002062">
    <property type="protein sequence ID" value="OXU22196.1"/>
    <property type="molecule type" value="Genomic_DNA"/>
</dbReference>
<gene>
    <name evidence="1" type="ORF">TSAR_002518</name>
</gene>
<sequence length="144" mass="16421">MIRYDQKYYQRESKIHKRKNFPENQVDADIKYGLISSEGQPSGNTQTAVQNYEFPYKFEAIDPKLSARDKVLVTILATEDSVRGQAYLRLIKTVPGVCIGAATVTNEKGYCYAMAIDTREIEISPEHLKEFDLSADDDFLDFPL</sequence>
<evidence type="ECO:0000313" key="2">
    <source>
        <dbReference type="Proteomes" id="UP000215335"/>
    </source>
</evidence>
<name>A0A232EV30_9HYME</name>
<proteinExistence type="predicted"/>
<organism evidence="1 2">
    <name type="scientific">Trichomalopsis sarcophagae</name>
    <dbReference type="NCBI Taxonomy" id="543379"/>
    <lineage>
        <taxon>Eukaryota</taxon>
        <taxon>Metazoa</taxon>
        <taxon>Ecdysozoa</taxon>
        <taxon>Arthropoda</taxon>
        <taxon>Hexapoda</taxon>
        <taxon>Insecta</taxon>
        <taxon>Pterygota</taxon>
        <taxon>Neoptera</taxon>
        <taxon>Endopterygota</taxon>
        <taxon>Hymenoptera</taxon>
        <taxon>Apocrita</taxon>
        <taxon>Proctotrupomorpha</taxon>
        <taxon>Chalcidoidea</taxon>
        <taxon>Pteromalidae</taxon>
        <taxon>Pteromalinae</taxon>
        <taxon>Trichomalopsis</taxon>
    </lineage>
</organism>
<evidence type="ECO:0000313" key="1">
    <source>
        <dbReference type="EMBL" id="OXU22196.1"/>
    </source>
</evidence>
<keyword evidence="2" id="KW-1185">Reference proteome</keyword>
<dbReference type="AlphaFoldDB" id="A0A232EV30"/>
<dbReference type="Proteomes" id="UP000215335">
    <property type="component" value="Unassembled WGS sequence"/>
</dbReference>
<protein>
    <submittedName>
        <fullName evidence="1">Uncharacterized protein</fullName>
    </submittedName>
</protein>
<comment type="caution">
    <text evidence="1">The sequence shown here is derived from an EMBL/GenBank/DDBJ whole genome shotgun (WGS) entry which is preliminary data.</text>
</comment>
<accession>A0A232EV30</accession>
<reference evidence="1 2" key="1">
    <citation type="journal article" date="2017" name="Curr. Biol.">
        <title>The Evolution of Venom by Co-option of Single-Copy Genes.</title>
        <authorList>
            <person name="Martinson E.O."/>
            <person name="Mrinalini"/>
            <person name="Kelkar Y.D."/>
            <person name="Chang C.H."/>
            <person name="Werren J.H."/>
        </authorList>
    </citation>
    <scope>NUCLEOTIDE SEQUENCE [LARGE SCALE GENOMIC DNA]</scope>
    <source>
        <strain evidence="1 2">Alberta</strain>
        <tissue evidence="1">Whole body</tissue>
    </source>
</reference>